<organism evidence="2 3">
    <name type="scientific">Ascaris lumbricoides</name>
    <name type="common">Giant roundworm</name>
    <dbReference type="NCBI Taxonomy" id="6252"/>
    <lineage>
        <taxon>Eukaryota</taxon>
        <taxon>Metazoa</taxon>
        <taxon>Ecdysozoa</taxon>
        <taxon>Nematoda</taxon>
        <taxon>Chromadorea</taxon>
        <taxon>Rhabditida</taxon>
        <taxon>Spirurina</taxon>
        <taxon>Ascaridomorpha</taxon>
        <taxon>Ascaridoidea</taxon>
        <taxon>Ascarididae</taxon>
        <taxon>Ascaris</taxon>
    </lineage>
</organism>
<evidence type="ECO:0000256" key="1">
    <source>
        <dbReference type="SAM" id="SignalP"/>
    </source>
</evidence>
<dbReference type="Proteomes" id="UP000036681">
    <property type="component" value="Unplaced"/>
</dbReference>
<protein>
    <submittedName>
        <fullName evidence="3">Venom peptide</fullName>
    </submittedName>
</protein>
<proteinExistence type="predicted"/>
<evidence type="ECO:0000313" key="2">
    <source>
        <dbReference type="Proteomes" id="UP000036681"/>
    </source>
</evidence>
<keyword evidence="2" id="KW-1185">Reference proteome</keyword>
<keyword evidence="1" id="KW-0732">Signal</keyword>
<dbReference type="AlphaFoldDB" id="A0A0M3HFP8"/>
<accession>A0A0M3HFP8</accession>
<sequence>MAYKLLYSLAAVGLVGLIGRSESATTNKICLPPFKKVKKQQMDCVLDKVCKTAVSLIIE</sequence>
<evidence type="ECO:0000313" key="3">
    <source>
        <dbReference type="WBParaSite" id="ALUE_0000034301-mRNA-1"/>
    </source>
</evidence>
<feature type="chain" id="PRO_5005656428" evidence="1">
    <location>
        <begin position="24"/>
        <end position="59"/>
    </location>
</feature>
<name>A0A0M3HFP8_ASCLU</name>
<reference evidence="3" key="1">
    <citation type="submission" date="2017-02" db="UniProtKB">
        <authorList>
            <consortium name="WormBaseParasite"/>
        </authorList>
    </citation>
    <scope>IDENTIFICATION</scope>
</reference>
<feature type="signal peptide" evidence="1">
    <location>
        <begin position="1"/>
        <end position="23"/>
    </location>
</feature>
<dbReference type="WBParaSite" id="ALUE_0000034301-mRNA-1">
    <property type="protein sequence ID" value="ALUE_0000034301-mRNA-1"/>
    <property type="gene ID" value="ALUE_0000034301"/>
</dbReference>